<keyword evidence="2" id="KW-1185">Reference proteome</keyword>
<gene>
    <name evidence="1" type="ORF">IQ24_03539</name>
</gene>
<evidence type="ECO:0000313" key="2">
    <source>
        <dbReference type="Proteomes" id="UP000316225"/>
    </source>
</evidence>
<comment type="caution">
    <text evidence="1">The sequence shown here is derived from an EMBL/GenBank/DDBJ whole genome shotgun (WGS) entry which is preliminary data.</text>
</comment>
<sequence length="85" mass="9422">MSTVKQEHAIEAMTRLQQEFHSLCGEMINVRGVPEGTVFQVGLWTMVALMAELEGVEPTRAMADRALWAWQNLDSLEFAVAKGSA</sequence>
<name>A0A562NC07_9RHOB</name>
<dbReference type="RefSeq" id="WP_145399601.1">
    <property type="nucleotide sequence ID" value="NZ_VLKU01000013.1"/>
</dbReference>
<reference evidence="1 2" key="1">
    <citation type="journal article" date="2015" name="Stand. Genomic Sci.">
        <title>Genomic Encyclopedia of Bacterial and Archaeal Type Strains, Phase III: the genomes of soil and plant-associated and newly described type strains.</title>
        <authorList>
            <person name="Whitman W.B."/>
            <person name="Woyke T."/>
            <person name="Klenk H.P."/>
            <person name="Zhou Y."/>
            <person name="Lilburn T.G."/>
            <person name="Beck B.J."/>
            <person name="De Vos P."/>
            <person name="Vandamme P."/>
            <person name="Eisen J.A."/>
            <person name="Garrity G."/>
            <person name="Hugenholtz P."/>
            <person name="Kyrpides N.C."/>
        </authorList>
    </citation>
    <scope>NUCLEOTIDE SEQUENCE [LARGE SCALE GENOMIC DNA]</scope>
    <source>
        <strain evidence="1 2">CGMCC 1.5364</strain>
    </source>
</reference>
<dbReference type="EMBL" id="VLKU01000013">
    <property type="protein sequence ID" value="TWI29722.1"/>
    <property type="molecule type" value="Genomic_DNA"/>
</dbReference>
<evidence type="ECO:0000313" key="1">
    <source>
        <dbReference type="EMBL" id="TWI29722.1"/>
    </source>
</evidence>
<accession>A0A562NC07</accession>
<proteinExistence type="predicted"/>
<organism evidence="1 2">
    <name type="scientific">Paracoccus sulfuroxidans</name>
    <dbReference type="NCBI Taxonomy" id="384678"/>
    <lineage>
        <taxon>Bacteria</taxon>
        <taxon>Pseudomonadati</taxon>
        <taxon>Pseudomonadota</taxon>
        <taxon>Alphaproteobacteria</taxon>
        <taxon>Rhodobacterales</taxon>
        <taxon>Paracoccaceae</taxon>
        <taxon>Paracoccus</taxon>
    </lineage>
</organism>
<dbReference type="Proteomes" id="UP000316225">
    <property type="component" value="Unassembled WGS sequence"/>
</dbReference>
<protein>
    <submittedName>
        <fullName evidence="1">Uncharacterized protein</fullName>
    </submittedName>
</protein>
<dbReference type="OrthoDB" id="9806895at2"/>
<dbReference type="AlphaFoldDB" id="A0A562NC07"/>